<accession>A0ABS5U699</accession>
<dbReference type="EMBL" id="JAHDYS010000004">
    <property type="protein sequence ID" value="MBT1071184.1"/>
    <property type="molecule type" value="Genomic_DNA"/>
</dbReference>
<dbReference type="Pfam" id="PF13470">
    <property type="entry name" value="PIN_3"/>
    <property type="match status" value="1"/>
</dbReference>
<comment type="caution">
    <text evidence="2">The sequence shown here is derived from an EMBL/GenBank/DDBJ whole genome shotgun (WGS) entry which is preliminary data.</text>
</comment>
<feature type="domain" description="PIN" evidence="1">
    <location>
        <begin position="1"/>
        <end position="119"/>
    </location>
</feature>
<protein>
    <submittedName>
        <fullName evidence="2">PIN domain-containing protein</fullName>
    </submittedName>
</protein>
<dbReference type="RefSeq" id="WP_214296901.1">
    <property type="nucleotide sequence ID" value="NZ_JAHDYS010000004.1"/>
</dbReference>
<dbReference type="InterPro" id="IPR029060">
    <property type="entry name" value="PIN-like_dom_sf"/>
</dbReference>
<reference evidence="2 3" key="1">
    <citation type="submission" date="2021-05" db="EMBL/GenBank/DDBJ databases">
        <title>The draft genome of Geobacter chapellei DSM 13688.</title>
        <authorList>
            <person name="Xu Z."/>
            <person name="Masuda Y."/>
            <person name="Itoh H."/>
            <person name="Senoo K."/>
        </authorList>
    </citation>
    <scope>NUCLEOTIDE SEQUENCE [LARGE SCALE GENOMIC DNA]</scope>
    <source>
        <strain evidence="2 3">DSM 13688</strain>
    </source>
</reference>
<gene>
    <name evidence="2" type="ORF">KJB30_05285</name>
</gene>
<sequence>MKLLLDTNIVLDVLMDRMPFADSAAELFSRVEDGTIIGYLCSTTITTVYYLVSKALGGPRAQEEIKKLLSLFEVAPVNRLVLEAALVADFNDFEDAVIHEAARHVGAEAIVTRNQKDFKNSRISVYSSDEMAKILASQSY</sequence>
<proteinExistence type="predicted"/>
<evidence type="ECO:0000313" key="3">
    <source>
        <dbReference type="Proteomes" id="UP000784128"/>
    </source>
</evidence>
<keyword evidence="3" id="KW-1185">Reference proteome</keyword>
<dbReference type="InterPro" id="IPR002716">
    <property type="entry name" value="PIN_dom"/>
</dbReference>
<evidence type="ECO:0000313" key="2">
    <source>
        <dbReference type="EMBL" id="MBT1071184.1"/>
    </source>
</evidence>
<dbReference type="SUPFAM" id="SSF88723">
    <property type="entry name" value="PIN domain-like"/>
    <property type="match status" value="1"/>
</dbReference>
<evidence type="ECO:0000259" key="1">
    <source>
        <dbReference type="SMART" id="SM00670"/>
    </source>
</evidence>
<name>A0ABS5U699_9BACT</name>
<organism evidence="2 3">
    <name type="scientific">Pelotalea chapellei</name>
    <dbReference type="NCBI Taxonomy" id="44671"/>
    <lineage>
        <taxon>Bacteria</taxon>
        <taxon>Pseudomonadati</taxon>
        <taxon>Thermodesulfobacteriota</taxon>
        <taxon>Desulfuromonadia</taxon>
        <taxon>Geobacterales</taxon>
        <taxon>Geobacteraceae</taxon>
        <taxon>Pelotalea</taxon>
    </lineage>
</organism>
<dbReference type="Gene3D" id="3.40.50.1010">
    <property type="entry name" value="5'-nuclease"/>
    <property type="match status" value="1"/>
</dbReference>
<dbReference type="Proteomes" id="UP000784128">
    <property type="component" value="Unassembled WGS sequence"/>
</dbReference>
<dbReference type="SMART" id="SM00670">
    <property type="entry name" value="PINc"/>
    <property type="match status" value="1"/>
</dbReference>